<feature type="compositionally biased region" description="Polar residues" evidence="4">
    <location>
        <begin position="1"/>
        <end position="10"/>
    </location>
</feature>
<dbReference type="Proteomes" id="UP000054937">
    <property type="component" value="Unassembled WGS sequence"/>
</dbReference>
<dbReference type="GO" id="GO:0005634">
    <property type="term" value="C:nucleus"/>
    <property type="evidence" value="ECO:0007669"/>
    <property type="project" value="UniProtKB-SubCell"/>
</dbReference>
<evidence type="ECO:0000256" key="1">
    <source>
        <dbReference type="ARBA" id="ARBA00004123"/>
    </source>
</evidence>
<organism evidence="6 7">
    <name type="scientific">Pseudocohnilembus persalinus</name>
    <name type="common">Ciliate</name>
    <dbReference type="NCBI Taxonomy" id="266149"/>
    <lineage>
        <taxon>Eukaryota</taxon>
        <taxon>Sar</taxon>
        <taxon>Alveolata</taxon>
        <taxon>Ciliophora</taxon>
        <taxon>Intramacronucleata</taxon>
        <taxon>Oligohymenophorea</taxon>
        <taxon>Scuticociliatia</taxon>
        <taxon>Philasterida</taxon>
        <taxon>Pseudocohnilembidae</taxon>
        <taxon>Pseudocohnilembus</taxon>
    </lineage>
</organism>
<proteinExistence type="inferred from homology"/>
<feature type="region of interest" description="Disordered" evidence="4">
    <location>
        <begin position="112"/>
        <end position="143"/>
    </location>
</feature>
<comment type="similarity">
    <text evidence="2">Belongs to the lin-54 family.</text>
</comment>
<dbReference type="InterPro" id="IPR033467">
    <property type="entry name" value="Tesmin/TSO1-like_CXC"/>
</dbReference>
<dbReference type="InterPro" id="IPR005172">
    <property type="entry name" value="CRC"/>
</dbReference>
<accession>A0A0V0QYB2</accession>
<feature type="compositionally biased region" description="Low complexity" evidence="4">
    <location>
        <begin position="705"/>
        <end position="719"/>
    </location>
</feature>
<dbReference type="OrthoDB" id="6283463at2759"/>
<dbReference type="PROSITE" id="PS51634">
    <property type="entry name" value="CRC"/>
    <property type="match status" value="1"/>
</dbReference>
<feature type="region of interest" description="Disordered" evidence="4">
    <location>
        <begin position="1"/>
        <end position="21"/>
    </location>
</feature>
<feature type="region of interest" description="Disordered" evidence="4">
    <location>
        <begin position="824"/>
        <end position="844"/>
    </location>
</feature>
<evidence type="ECO:0000313" key="7">
    <source>
        <dbReference type="Proteomes" id="UP000054937"/>
    </source>
</evidence>
<feature type="domain" description="CRC" evidence="5">
    <location>
        <begin position="542"/>
        <end position="789"/>
    </location>
</feature>
<keyword evidence="3" id="KW-0539">Nucleus</keyword>
<comment type="caution">
    <text evidence="6">The sequence shown here is derived from an EMBL/GenBank/DDBJ whole genome shotgun (WGS) entry which is preliminary data.</text>
</comment>
<feature type="compositionally biased region" description="Low complexity" evidence="4">
    <location>
        <begin position="124"/>
        <end position="138"/>
    </location>
</feature>
<evidence type="ECO:0000259" key="5">
    <source>
        <dbReference type="PROSITE" id="PS51634"/>
    </source>
</evidence>
<feature type="region of interest" description="Disordered" evidence="4">
    <location>
        <begin position="703"/>
        <end position="729"/>
    </location>
</feature>
<dbReference type="InterPro" id="IPR028307">
    <property type="entry name" value="Lin-54_fam"/>
</dbReference>
<evidence type="ECO:0000256" key="3">
    <source>
        <dbReference type="ARBA" id="ARBA00023242"/>
    </source>
</evidence>
<dbReference type="InParanoid" id="A0A0V0QYB2"/>
<reference evidence="6 7" key="1">
    <citation type="journal article" date="2015" name="Sci. Rep.">
        <title>Genome of the facultative scuticociliatosis pathogen Pseudocohnilembus persalinus provides insight into its virulence through horizontal gene transfer.</title>
        <authorList>
            <person name="Xiong J."/>
            <person name="Wang G."/>
            <person name="Cheng J."/>
            <person name="Tian M."/>
            <person name="Pan X."/>
            <person name="Warren A."/>
            <person name="Jiang C."/>
            <person name="Yuan D."/>
            <person name="Miao W."/>
        </authorList>
    </citation>
    <scope>NUCLEOTIDE SEQUENCE [LARGE SCALE GENOMIC DNA]</scope>
    <source>
        <strain evidence="6">36N120E</strain>
    </source>
</reference>
<evidence type="ECO:0000256" key="4">
    <source>
        <dbReference type="SAM" id="MobiDB-lite"/>
    </source>
</evidence>
<evidence type="ECO:0000313" key="6">
    <source>
        <dbReference type="EMBL" id="KRX07069.1"/>
    </source>
</evidence>
<dbReference type="AlphaFoldDB" id="A0A0V0QYB2"/>
<name>A0A0V0QYB2_PSEPJ</name>
<dbReference type="SMART" id="SM01114">
    <property type="entry name" value="CXC"/>
    <property type="match status" value="2"/>
</dbReference>
<dbReference type="PANTHER" id="PTHR12446">
    <property type="entry name" value="TESMIN/TSO1-RELATED"/>
    <property type="match status" value="1"/>
</dbReference>
<comment type="subcellular location">
    <subcellularLocation>
        <location evidence="1">Nucleus</location>
    </subcellularLocation>
</comment>
<dbReference type="GO" id="GO:0006355">
    <property type="term" value="P:regulation of DNA-templated transcription"/>
    <property type="evidence" value="ECO:0007669"/>
    <property type="project" value="TreeGrafter"/>
</dbReference>
<keyword evidence="7" id="KW-1185">Reference proteome</keyword>
<dbReference type="PANTHER" id="PTHR12446:SF34">
    <property type="entry name" value="PROTEIN LIN-54 HOMOLOG"/>
    <property type="match status" value="1"/>
</dbReference>
<gene>
    <name evidence="6" type="ORF">PPERSA_05233</name>
</gene>
<evidence type="ECO:0000256" key="2">
    <source>
        <dbReference type="ARBA" id="ARBA00007267"/>
    </source>
</evidence>
<sequence length="844" mass="97864">MQQSGLQNNEENNKNQDFDSFGNNNININNLKYMRNSNNNLGFGENENCVNYSGNFNNIENNIQGFENQEKNLGYNDNTYFKSGQDFENNQQSFDAEFLHSNGTQTYQISGEQSFSTQHKKSTNNNNLNSINMSQNQNCLGSTSNPNIEFSSFNYSSANQVNLKKIQEQSGDLEQDQGQEYDNLGGNFYDQNIEANININNERLILSQGQDLGHNLNMPNFRNQNQSNQGQNNFFLQFDSKQGSQVQIQNENEINGSFLLASSNKNSNVRENKQQLQYNNLSAYSGIASQVGSNIQYSNNGGVQFGNNNNYISNYNNINFNNNNNNNNSFTMQAGNSYFSYTAGRDSKQKKGSNLQMSNNQFQDVLSKMSAMSIENNKSIDNNMQNLQQNRLGMSFENGNLKIGDSKISLNGLSKFSNQQFQEQINKSFETFLKSNSVQSSNRSQYQKKIGFLFKVEEEEKLSKENLSNSETSQKFQKYLQKEKIKQFQQYQQDQYGSNIQQQSKDPSQFSSQASKNLSQQISFAGFRFSSNEKNSIRISQETKGCSCNKSHCLKQYCICFQKKQLCNPQFCKCQSCKNVEGNEERNSEIEKKLKQNPRAFDDKFQEVDIREILGKQNSEKLFQYRSKNNKDLFKLATPEMYQQFMQKYQEEENQKKLNKSQKTEKEKTRVFEESQQLKIENQESSISQLMVPGKEIFLQRNYDSQSQTGQESQQQMNSNFYSRYEESQSQMSKQQAQQMVQNSKKTVVYKQGCTCKKSHCIKKYCECFNKQIKCTKNCSCRDCHNQEELVPDEEEIKQLEELKKQEMELHEINQKRQLDLQQRQMELPRKKRQLIGADLDEDY</sequence>
<protein>
    <recommendedName>
        <fullName evidence="5">CRC domain-containing protein</fullName>
    </recommendedName>
</protein>
<dbReference type="Pfam" id="PF03638">
    <property type="entry name" value="TCR"/>
    <property type="match status" value="2"/>
</dbReference>
<dbReference type="EMBL" id="LDAU01000088">
    <property type="protein sequence ID" value="KRX07069.1"/>
    <property type="molecule type" value="Genomic_DNA"/>
</dbReference>